<evidence type="ECO:0000256" key="2">
    <source>
        <dbReference type="ARBA" id="ARBA00004857"/>
    </source>
</evidence>
<comment type="catalytic activity">
    <reaction evidence="9">
        <text>D-sedoheptulose 7-phosphate + D-glyceraldehyde 3-phosphate = D-erythrose 4-phosphate + beta-D-fructose 6-phosphate</text>
        <dbReference type="Rhea" id="RHEA:17053"/>
        <dbReference type="ChEBI" id="CHEBI:16897"/>
        <dbReference type="ChEBI" id="CHEBI:57483"/>
        <dbReference type="ChEBI" id="CHEBI:57634"/>
        <dbReference type="ChEBI" id="CHEBI:59776"/>
        <dbReference type="EC" id="2.2.1.2"/>
    </reaction>
</comment>
<dbReference type="GO" id="GO:0016832">
    <property type="term" value="F:aldehyde-lyase activity"/>
    <property type="evidence" value="ECO:0007669"/>
    <property type="project" value="InterPro"/>
</dbReference>
<dbReference type="CDD" id="cd00956">
    <property type="entry name" value="Transaldolase_FSA"/>
    <property type="match status" value="1"/>
</dbReference>
<dbReference type="NCBIfam" id="TIGR00875">
    <property type="entry name" value="fsa_talC_mipB"/>
    <property type="match status" value="1"/>
</dbReference>
<dbReference type="UniPathway" id="UPA00115">
    <property type="reaction ID" value="UER00414"/>
</dbReference>
<dbReference type="GO" id="GO:0005737">
    <property type="term" value="C:cytoplasm"/>
    <property type="evidence" value="ECO:0007669"/>
    <property type="project" value="UniProtKB-SubCell"/>
</dbReference>
<evidence type="ECO:0000256" key="4">
    <source>
        <dbReference type="ARBA" id="ARBA00013151"/>
    </source>
</evidence>
<dbReference type="PROSITE" id="PS00958">
    <property type="entry name" value="TRANSALDOLASE_2"/>
    <property type="match status" value="1"/>
</dbReference>
<evidence type="ECO:0000256" key="6">
    <source>
        <dbReference type="ARBA" id="ARBA00022679"/>
    </source>
</evidence>
<accession>A0A381RE24</accession>
<evidence type="ECO:0000256" key="3">
    <source>
        <dbReference type="ARBA" id="ARBA00005740"/>
    </source>
</evidence>
<dbReference type="InterPro" id="IPR013785">
    <property type="entry name" value="Aldolase_TIM"/>
</dbReference>
<comment type="similarity">
    <text evidence="3">Belongs to the transaldolase family. Type 3B subfamily.</text>
</comment>
<dbReference type="EC" id="2.2.1.2" evidence="4"/>
<dbReference type="AlphaFoldDB" id="A0A381RE24"/>
<name>A0A381RE24_9ZZZZ</name>
<comment type="subcellular location">
    <subcellularLocation>
        <location evidence="1">Cytoplasm</location>
    </subcellularLocation>
</comment>
<dbReference type="PANTHER" id="PTHR10683:SF40">
    <property type="entry name" value="FRUCTOSE-6-PHOSPHATE ALDOLASE 1-RELATED"/>
    <property type="match status" value="1"/>
</dbReference>
<comment type="pathway">
    <text evidence="2">Carbohydrate degradation; pentose phosphate pathway; D-glyceraldehyde 3-phosphate and beta-D-fructose 6-phosphate from D-ribose 5-phosphate and D-xylulose 5-phosphate (non-oxidative stage): step 2/3.</text>
</comment>
<sequence length="218" mass="23622">MKIFLDTADIGEIRRAADAGLIDGITTNPSLISKVAGSRDPKEIYLEICEIVDGPISLEVVAIERTQMVEEGRKLAGIHENVVVKVPLTEDGLKACRELVNSGIPVNVTLCFSVSQALLAAKAGATYISPFVGRIDDISGEGMQLIHQIRQVYDGYGYATEILAASLRHPLHVVESMMLGADCCTIPPKVLWQLAKHPLTDRGLEAFLADWDTLGVEL</sequence>
<organism evidence="10">
    <name type="scientific">marine metagenome</name>
    <dbReference type="NCBI Taxonomy" id="408172"/>
    <lineage>
        <taxon>unclassified sequences</taxon>
        <taxon>metagenomes</taxon>
        <taxon>ecological metagenomes</taxon>
    </lineage>
</organism>
<evidence type="ECO:0000313" key="10">
    <source>
        <dbReference type="EMBL" id="SUZ87493.1"/>
    </source>
</evidence>
<evidence type="ECO:0000256" key="8">
    <source>
        <dbReference type="ARBA" id="ARBA00023270"/>
    </source>
</evidence>
<dbReference type="PANTHER" id="PTHR10683">
    <property type="entry name" value="TRANSALDOLASE"/>
    <property type="match status" value="1"/>
</dbReference>
<protein>
    <recommendedName>
        <fullName evidence="4">transaldolase</fullName>
        <ecNumber evidence="4">2.2.1.2</ecNumber>
    </recommendedName>
</protein>
<keyword evidence="7" id="KW-0570">Pentose shunt</keyword>
<gene>
    <name evidence="10" type="ORF">METZ01_LOCUS40347</name>
</gene>
<dbReference type="HAMAP" id="MF_00494">
    <property type="entry name" value="Transaldolase_3b"/>
    <property type="match status" value="1"/>
</dbReference>
<dbReference type="InterPro" id="IPR001585">
    <property type="entry name" value="TAL/FSA"/>
</dbReference>
<keyword evidence="6" id="KW-0808">Transferase</keyword>
<evidence type="ECO:0000256" key="7">
    <source>
        <dbReference type="ARBA" id="ARBA00023126"/>
    </source>
</evidence>
<dbReference type="InterPro" id="IPR018225">
    <property type="entry name" value="Transaldolase_AS"/>
</dbReference>
<evidence type="ECO:0000256" key="9">
    <source>
        <dbReference type="ARBA" id="ARBA00048810"/>
    </source>
</evidence>
<evidence type="ECO:0000256" key="5">
    <source>
        <dbReference type="ARBA" id="ARBA00022490"/>
    </source>
</evidence>
<reference evidence="10" key="1">
    <citation type="submission" date="2018-05" db="EMBL/GenBank/DDBJ databases">
        <authorList>
            <person name="Lanie J.A."/>
            <person name="Ng W.-L."/>
            <person name="Kazmierczak K.M."/>
            <person name="Andrzejewski T.M."/>
            <person name="Davidsen T.M."/>
            <person name="Wayne K.J."/>
            <person name="Tettelin H."/>
            <person name="Glass J.I."/>
            <person name="Rusch D."/>
            <person name="Podicherti R."/>
            <person name="Tsui H.-C.T."/>
            <person name="Winkler M.E."/>
        </authorList>
    </citation>
    <scope>NUCLEOTIDE SEQUENCE</scope>
</reference>
<evidence type="ECO:0000256" key="1">
    <source>
        <dbReference type="ARBA" id="ARBA00004496"/>
    </source>
</evidence>
<dbReference type="FunFam" id="3.20.20.70:FF:000018">
    <property type="entry name" value="Probable transaldolase"/>
    <property type="match status" value="1"/>
</dbReference>
<dbReference type="EMBL" id="UINC01001727">
    <property type="protein sequence ID" value="SUZ87493.1"/>
    <property type="molecule type" value="Genomic_DNA"/>
</dbReference>
<dbReference type="InterPro" id="IPR033919">
    <property type="entry name" value="TSA/FSA_arc/bac"/>
</dbReference>
<keyword evidence="5" id="KW-0963">Cytoplasm</keyword>
<dbReference type="GO" id="GO:0005975">
    <property type="term" value="P:carbohydrate metabolic process"/>
    <property type="evidence" value="ECO:0007669"/>
    <property type="project" value="InterPro"/>
</dbReference>
<keyword evidence="8" id="KW-0704">Schiff base</keyword>
<dbReference type="InterPro" id="IPR004731">
    <property type="entry name" value="Transaldolase_3B/F6P_aldolase"/>
</dbReference>
<proteinExistence type="inferred from homology"/>
<dbReference type="SUPFAM" id="SSF51569">
    <property type="entry name" value="Aldolase"/>
    <property type="match status" value="1"/>
</dbReference>
<dbReference type="Gene3D" id="3.20.20.70">
    <property type="entry name" value="Aldolase class I"/>
    <property type="match status" value="1"/>
</dbReference>
<dbReference type="PROSITE" id="PS01054">
    <property type="entry name" value="TRANSALDOLASE_1"/>
    <property type="match status" value="1"/>
</dbReference>
<dbReference type="GO" id="GO:0006098">
    <property type="term" value="P:pentose-phosphate shunt"/>
    <property type="evidence" value="ECO:0007669"/>
    <property type="project" value="UniProtKB-UniPathway"/>
</dbReference>
<dbReference type="Pfam" id="PF00923">
    <property type="entry name" value="TAL_FSA"/>
    <property type="match status" value="1"/>
</dbReference>
<dbReference type="GO" id="GO:0004801">
    <property type="term" value="F:transaldolase activity"/>
    <property type="evidence" value="ECO:0007669"/>
    <property type="project" value="UniProtKB-EC"/>
</dbReference>
<dbReference type="InterPro" id="IPR022999">
    <property type="entry name" value="Transaldolase_3B"/>
</dbReference>